<name>A0A133V5S6_9EURY</name>
<proteinExistence type="predicted"/>
<organism evidence="3 4">
    <name type="scientific">candidate division MSBL1 archaeon SCGC-AAA259O05</name>
    <dbReference type="NCBI Taxonomy" id="1698271"/>
    <lineage>
        <taxon>Archaea</taxon>
        <taxon>Methanobacteriati</taxon>
        <taxon>Methanobacteriota</taxon>
        <taxon>candidate division MSBL1</taxon>
    </lineage>
</organism>
<dbReference type="GO" id="GO:0005829">
    <property type="term" value="C:cytosol"/>
    <property type="evidence" value="ECO:0007669"/>
    <property type="project" value="TreeGrafter"/>
</dbReference>
<evidence type="ECO:0000259" key="2">
    <source>
        <dbReference type="PROSITE" id="PS51165"/>
    </source>
</evidence>
<protein>
    <recommendedName>
        <fullName evidence="2">THUMP domain-containing protein</fullName>
    </recommendedName>
</protein>
<dbReference type="SUPFAM" id="SSF143437">
    <property type="entry name" value="THUMP domain-like"/>
    <property type="match status" value="1"/>
</dbReference>
<evidence type="ECO:0000313" key="4">
    <source>
        <dbReference type="Proteomes" id="UP000070344"/>
    </source>
</evidence>
<dbReference type="InterPro" id="IPR029028">
    <property type="entry name" value="Alpha/beta_knot_MTases"/>
</dbReference>
<dbReference type="PANTHER" id="PTHR43209:SF1">
    <property type="entry name" value="TRNA SULFURTRANSFERASE"/>
    <property type="match status" value="1"/>
</dbReference>
<feature type="domain" description="THUMP" evidence="2">
    <location>
        <begin position="36"/>
        <end position="141"/>
    </location>
</feature>
<comment type="caution">
    <text evidence="3">The sequence shown here is derived from an EMBL/GenBank/DDBJ whole genome shotgun (WGS) entry which is preliminary data.</text>
</comment>
<dbReference type="SMART" id="SM00981">
    <property type="entry name" value="THUMP"/>
    <property type="match status" value="1"/>
</dbReference>
<dbReference type="Gene3D" id="3.30.2130.30">
    <property type="match status" value="1"/>
</dbReference>
<accession>A0A133V5S6</accession>
<reference evidence="3 4" key="1">
    <citation type="journal article" date="2016" name="Sci. Rep.">
        <title>Metabolic traits of an uncultured archaeal lineage -MSBL1- from brine pools of the Red Sea.</title>
        <authorList>
            <person name="Mwirichia R."/>
            <person name="Alam I."/>
            <person name="Rashid M."/>
            <person name="Vinu M."/>
            <person name="Ba-Alawi W."/>
            <person name="Anthony Kamau A."/>
            <person name="Kamanda Ngugi D."/>
            <person name="Goker M."/>
            <person name="Klenk H.P."/>
            <person name="Bajic V."/>
            <person name="Stingl U."/>
        </authorList>
    </citation>
    <scope>NUCLEOTIDE SEQUENCE [LARGE SCALE GENOMIC DNA]</scope>
    <source>
        <strain evidence="3">SCGC-AAA259O05</strain>
    </source>
</reference>
<dbReference type="SUPFAM" id="SSF75217">
    <property type="entry name" value="alpha/beta knot"/>
    <property type="match status" value="1"/>
</dbReference>
<dbReference type="GO" id="GO:0052837">
    <property type="term" value="P:thiazole biosynthetic process"/>
    <property type="evidence" value="ECO:0007669"/>
    <property type="project" value="TreeGrafter"/>
</dbReference>
<gene>
    <name evidence="3" type="ORF">AKJ41_00005</name>
</gene>
<dbReference type="EMBL" id="LHXV01000001">
    <property type="protein sequence ID" value="KXB01798.1"/>
    <property type="molecule type" value="Genomic_DNA"/>
</dbReference>
<keyword evidence="4" id="KW-1185">Reference proteome</keyword>
<dbReference type="InterPro" id="IPR004114">
    <property type="entry name" value="THUMP_dom"/>
</dbReference>
<dbReference type="GO" id="GO:0002937">
    <property type="term" value="P:tRNA 4-thiouridine biosynthesis"/>
    <property type="evidence" value="ECO:0007669"/>
    <property type="project" value="TreeGrafter"/>
</dbReference>
<dbReference type="Pfam" id="PF14419">
    <property type="entry name" value="SPOUT_MTase_2"/>
    <property type="match status" value="1"/>
</dbReference>
<evidence type="ECO:0000256" key="1">
    <source>
        <dbReference type="PROSITE-ProRule" id="PRU00529"/>
    </source>
</evidence>
<evidence type="ECO:0000313" key="3">
    <source>
        <dbReference type="EMBL" id="KXB01798.1"/>
    </source>
</evidence>
<dbReference type="InterPro" id="IPR025849">
    <property type="entry name" value="MJ0421-like_SPOUT_MTase"/>
</dbReference>
<dbReference type="Pfam" id="PF02926">
    <property type="entry name" value="THUMP"/>
    <property type="match status" value="1"/>
</dbReference>
<dbReference type="PANTHER" id="PTHR43209">
    <property type="entry name" value="TRNA SULFURTRANSFERASE"/>
    <property type="match status" value="1"/>
</dbReference>
<dbReference type="Proteomes" id="UP000070344">
    <property type="component" value="Unassembled WGS sequence"/>
</dbReference>
<dbReference type="PROSITE" id="PS51165">
    <property type="entry name" value="THUMP"/>
    <property type="match status" value="1"/>
</dbReference>
<dbReference type="InterPro" id="IPR050102">
    <property type="entry name" value="tRNA_sulfurtransferase_ThiI"/>
</dbReference>
<dbReference type="GO" id="GO:0003723">
    <property type="term" value="F:RNA binding"/>
    <property type="evidence" value="ECO:0007669"/>
    <property type="project" value="UniProtKB-UniRule"/>
</dbReference>
<keyword evidence="1" id="KW-0694">RNA-binding</keyword>
<dbReference type="AlphaFoldDB" id="A0A133V5S6"/>
<sequence length="332" mass="37160">MEKIVCSRIQENFEKTGNVVPKPSGFMGIVISEICGKKKEEIKEIPEVENVVPIVEEVSQPNLEKISKLCRKVAEELPDGSRFAVDADRRGTHEFTSQEIEAKAGSEIMKLVGSLEVELDRPDFVVKVEVIEQWAGVGILEGGEILRKKVGKADSRELTAKIHLVQLVYRGKDRRGIERIGVSLGRSAQAFETKKVTIVFDSPTDADKLQAFLNGIDEGIDSRFRIQKRVYERSMSRVPVDVYELYQFLRKIDGEEDLVIMTDPRGEVLQNSRNNLKEDLKSAETVYLFNGSNKGIPTGCFERADHVLDLAPHITYATDQAITASVIALLNL</sequence>